<protein>
    <submittedName>
        <fullName evidence="2">Uncharacterized protein</fullName>
    </submittedName>
</protein>
<evidence type="ECO:0000256" key="1">
    <source>
        <dbReference type="SAM" id="MobiDB-lite"/>
    </source>
</evidence>
<accession>F8FPC6</accession>
<name>F8FPC6_PAEMK</name>
<sequence length="45" mass="4324">MKNNARLFKITKKPLSPAPSDALTSGGGGQGPAGSQAGQATTGPG</sequence>
<dbReference type="HOGENOM" id="CLU_3202867_0_0_9"/>
<gene>
    <name evidence="2" type="ordered locus">KNP414_00451</name>
</gene>
<feature type="region of interest" description="Disordered" evidence="1">
    <location>
        <begin position="1"/>
        <end position="45"/>
    </location>
</feature>
<feature type="compositionally biased region" description="Low complexity" evidence="1">
    <location>
        <begin position="33"/>
        <end position="45"/>
    </location>
</feature>
<dbReference type="EMBL" id="CP002869">
    <property type="protein sequence ID" value="AEI39076.1"/>
    <property type="molecule type" value="Genomic_DNA"/>
</dbReference>
<evidence type="ECO:0000313" key="3">
    <source>
        <dbReference type="Proteomes" id="UP000006620"/>
    </source>
</evidence>
<organism evidence="2 3">
    <name type="scientific">Paenibacillus mucilaginosus (strain KNP414)</name>
    <dbReference type="NCBI Taxonomy" id="1036673"/>
    <lineage>
        <taxon>Bacteria</taxon>
        <taxon>Bacillati</taxon>
        <taxon>Bacillota</taxon>
        <taxon>Bacilli</taxon>
        <taxon>Bacillales</taxon>
        <taxon>Paenibacillaceae</taxon>
        <taxon>Paenibacillus</taxon>
    </lineage>
</organism>
<dbReference type="KEGG" id="pms:KNP414_00451"/>
<dbReference type="AlphaFoldDB" id="F8FPC6"/>
<evidence type="ECO:0000313" key="2">
    <source>
        <dbReference type="EMBL" id="AEI39076.1"/>
    </source>
</evidence>
<dbReference type="Proteomes" id="UP000006620">
    <property type="component" value="Chromosome"/>
</dbReference>
<reference evidence="3" key="1">
    <citation type="submission" date="2011-06" db="EMBL/GenBank/DDBJ databases">
        <title>Complete genome sequence of Paenibacillus mucilaginosus KNP414.</title>
        <authorList>
            <person name="Wang J."/>
            <person name="Hu S."/>
            <person name="Hu X."/>
            <person name="Zhang B."/>
            <person name="Dong D."/>
            <person name="Zhang S."/>
            <person name="Zhao K."/>
            <person name="Wu D."/>
        </authorList>
    </citation>
    <scope>NUCLEOTIDE SEQUENCE [LARGE SCALE GENOMIC DNA]</scope>
    <source>
        <strain evidence="3">KNP414</strain>
    </source>
</reference>
<proteinExistence type="predicted"/>
<reference evidence="2 3" key="2">
    <citation type="journal article" date="2013" name="Genome Announc.">
        <title>Genome Sequence of Growth-Improving Paenibacillus mucilaginosus Strain KNP414.</title>
        <authorList>
            <person name="Lu J.J."/>
            <person name="Wang J.F."/>
            <person name="Hu X.F."/>
        </authorList>
    </citation>
    <scope>NUCLEOTIDE SEQUENCE [LARGE SCALE GENOMIC DNA]</scope>
    <source>
        <strain evidence="2 3">KNP414</strain>
    </source>
</reference>